<protein>
    <submittedName>
        <fullName evidence="14">Outer membrane receptor proteins, mostly Fe transport</fullName>
    </submittedName>
</protein>
<keyword evidence="3" id="KW-1134">Transmembrane beta strand</keyword>
<keyword evidence="8 14" id="KW-0675">Receptor</keyword>
<keyword evidence="6 10" id="KW-0798">TonB box</keyword>
<evidence type="ECO:0000259" key="12">
    <source>
        <dbReference type="Pfam" id="PF00593"/>
    </source>
</evidence>
<comment type="subcellular location">
    <subcellularLocation>
        <location evidence="1">Cell outer membrane</location>
        <topology evidence="1">Multi-pass membrane protein</topology>
    </subcellularLocation>
</comment>
<dbReference type="Pfam" id="PF00593">
    <property type="entry name" value="TonB_dep_Rec_b-barrel"/>
    <property type="match status" value="1"/>
</dbReference>
<dbReference type="InterPro" id="IPR008969">
    <property type="entry name" value="CarboxyPept-like_regulatory"/>
</dbReference>
<dbReference type="GO" id="GO:0044718">
    <property type="term" value="P:siderophore transmembrane transport"/>
    <property type="evidence" value="ECO:0007669"/>
    <property type="project" value="TreeGrafter"/>
</dbReference>
<dbReference type="PANTHER" id="PTHR30069">
    <property type="entry name" value="TONB-DEPENDENT OUTER MEMBRANE RECEPTOR"/>
    <property type="match status" value="1"/>
</dbReference>
<dbReference type="InterPro" id="IPR012910">
    <property type="entry name" value="Plug_dom"/>
</dbReference>
<evidence type="ECO:0000256" key="2">
    <source>
        <dbReference type="ARBA" id="ARBA00022448"/>
    </source>
</evidence>
<organism evidence="14 15">
    <name type="scientific">Pontibacter indicus</name>
    <dbReference type="NCBI Taxonomy" id="1317125"/>
    <lineage>
        <taxon>Bacteria</taxon>
        <taxon>Pseudomonadati</taxon>
        <taxon>Bacteroidota</taxon>
        <taxon>Cytophagia</taxon>
        <taxon>Cytophagales</taxon>
        <taxon>Hymenobacteraceae</taxon>
        <taxon>Pontibacter</taxon>
    </lineage>
</organism>
<evidence type="ECO:0000256" key="6">
    <source>
        <dbReference type="ARBA" id="ARBA00023077"/>
    </source>
</evidence>
<dbReference type="SUPFAM" id="SSF49464">
    <property type="entry name" value="Carboxypeptidase regulatory domain-like"/>
    <property type="match status" value="1"/>
</dbReference>
<dbReference type="OrthoDB" id="9758870at2"/>
<dbReference type="Pfam" id="PF07715">
    <property type="entry name" value="Plug"/>
    <property type="match status" value="1"/>
</dbReference>
<keyword evidence="4" id="KW-0812">Transmembrane</keyword>
<evidence type="ECO:0000256" key="8">
    <source>
        <dbReference type="ARBA" id="ARBA00023170"/>
    </source>
</evidence>
<keyword evidence="7 10" id="KW-0472">Membrane</keyword>
<dbReference type="Pfam" id="PF13715">
    <property type="entry name" value="CarbopepD_reg_2"/>
    <property type="match status" value="1"/>
</dbReference>
<evidence type="ECO:0000256" key="10">
    <source>
        <dbReference type="RuleBase" id="RU003357"/>
    </source>
</evidence>
<accession>A0A1R3XTC3</accession>
<feature type="domain" description="TonB-dependent receptor plug" evidence="13">
    <location>
        <begin position="147"/>
        <end position="223"/>
    </location>
</feature>
<feature type="domain" description="TonB-dependent receptor-like beta-barrel" evidence="12">
    <location>
        <begin position="285"/>
        <end position="726"/>
    </location>
</feature>
<comment type="similarity">
    <text evidence="10">Belongs to the TonB-dependent receptor family.</text>
</comment>
<keyword evidence="5 11" id="KW-0732">Signal</keyword>
<reference evidence="15" key="1">
    <citation type="submission" date="2017-01" db="EMBL/GenBank/DDBJ databases">
        <authorList>
            <person name="Varghese N."/>
            <person name="Submissions S."/>
        </authorList>
    </citation>
    <scope>NUCLEOTIDE SEQUENCE [LARGE SCALE GENOMIC DNA]</scope>
    <source>
        <strain evidence="15">LP100</strain>
    </source>
</reference>
<dbReference type="EMBL" id="FTPP01000005">
    <property type="protein sequence ID" value="SIT95097.1"/>
    <property type="molecule type" value="Genomic_DNA"/>
</dbReference>
<evidence type="ECO:0000256" key="5">
    <source>
        <dbReference type="ARBA" id="ARBA00022729"/>
    </source>
</evidence>
<keyword evidence="9" id="KW-0998">Cell outer membrane</keyword>
<name>A0A1R3XTC3_9BACT</name>
<keyword evidence="2" id="KW-0813">Transport</keyword>
<dbReference type="GO" id="GO:0009279">
    <property type="term" value="C:cell outer membrane"/>
    <property type="evidence" value="ECO:0007669"/>
    <property type="project" value="UniProtKB-SubCell"/>
</dbReference>
<proteinExistence type="inferred from homology"/>
<feature type="chain" id="PRO_5013023568" evidence="11">
    <location>
        <begin position="22"/>
        <end position="785"/>
    </location>
</feature>
<evidence type="ECO:0000256" key="1">
    <source>
        <dbReference type="ARBA" id="ARBA00004571"/>
    </source>
</evidence>
<dbReference type="InterPro" id="IPR036942">
    <property type="entry name" value="Beta-barrel_TonB_sf"/>
</dbReference>
<dbReference type="GO" id="GO:0015344">
    <property type="term" value="F:siderophore uptake transmembrane transporter activity"/>
    <property type="evidence" value="ECO:0007669"/>
    <property type="project" value="TreeGrafter"/>
</dbReference>
<dbReference type="SUPFAM" id="SSF56935">
    <property type="entry name" value="Porins"/>
    <property type="match status" value="1"/>
</dbReference>
<evidence type="ECO:0000256" key="3">
    <source>
        <dbReference type="ARBA" id="ARBA00022452"/>
    </source>
</evidence>
<dbReference type="Gene3D" id="2.40.170.20">
    <property type="entry name" value="TonB-dependent receptor, beta-barrel domain"/>
    <property type="match status" value="1"/>
</dbReference>
<evidence type="ECO:0000313" key="15">
    <source>
        <dbReference type="Proteomes" id="UP000187181"/>
    </source>
</evidence>
<dbReference type="STRING" id="1317125.SAMN05444128_3912"/>
<keyword evidence="15" id="KW-1185">Reference proteome</keyword>
<evidence type="ECO:0000256" key="7">
    <source>
        <dbReference type="ARBA" id="ARBA00023136"/>
    </source>
</evidence>
<gene>
    <name evidence="14" type="ORF">SAMN05444128_3912</name>
</gene>
<dbReference type="AlphaFoldDB" id="A0A1R3XTC3"/>
<sequence length="785" mass="88142">MPRKSVAIILLLMAFTLDAWAQSAAPRQYKLTGTVKGLWGERLEGAFLVITPGKNGVFSDKQGRFSVLLEPGEYEIACQYIGMAPLRETVTLVGDKEIELTLTRANFKLKEVEITSRPVTDVNSTQMGSSFLDQKMLTRMPKLLGEADVLRSVSALPGVVNAGEGTSGFFVRGGSADQNLVLMDDAPVFNTNHLFGFYSVYNPDILKSYELHRSGISARYGGRISSILDVSLRDGNEEKMKYEIGLSPISGKFSVDGPLSDKLTFLAAFRGAYPGYIMKLFPNRNIKNSSGHFYDGNLKFKYKLNAKNTVSFSGYHSGDGFKFPNDTTYQWNNTLGTLKWSHLFNNNFSGIATLVKSHYTNKVEGIAIGEEFALNSGIDLNQLKLDFGYFGFDNHQLDFGAEASAYLIQPGELVPYGSSSLNPRQLESDKGYETSIYLNDDVTLTGRLSMSVGLRYSRFDKIGPTDTYVYAEGRPRSDVNIVDTLSYGTGEVVQTYSGLEPRASFKYSLTDNTSLKVGYSRTRQYIQLISNTAAITPVDVWKLSNKHIEPQIADQVALGYFYTGSESWYDFSWEIYYKKLYNQVDYKDGATLLLNPTLESDLLFGEGEAYGSEWMLKKNQGRLTGWVSLTYSRSFRTIAGKTEAETINGGKAYPSNYDKPINLNIFTDYHLWPKWKLTANFTYTTGRPVTAADSWYWYQGQIFANYSGRNQERMPDYHRLDVALNREIIKKGRAEYSGSFSIYNLYGRKNAYSMLYQHYYGEAPTAYKLAVIGTPIPSINLNVKF</sequence>
<dbReference type="InterPro" id="IPR039426">
    <property type="entry name" value="TonB-dep_rcpt-like"/>
</dbReference>
<dbReference type="InterPro" id="IPR000531">
    <property type="entry name" value="Beta-barrel_TonB"/>
</dbReference>
<evidence type="ECO:0000256" key="11">
    <source>
        <dbReference type="SAM" id="SignalP"/>
    </source>
</evidence>
<evidence type="ECO:0000259" key="13">
    <source>
        <dbReference type="Pfam" id="PF07715"/>
    </source>
</evidence>
<evidence type="ECO:0000256" key="9">
    <source>
        <dbReference type="ARBA" id="ARBA00023237"/>
    </source>
</evidence>
<evidence type="ECO:0000256" key="4">
    <source>
        <dbReference type="ARBA" id="ARBA00022692"/>
    </source>
</evidence>
<dbReference type="Proteomes" id="UP000187181">
    <property type="component" value="Unassembled WGS sequence"/>
</dbReference>
<dbReference type="PANTHER" id="PTHR30069:SF29">
    <property type="entry name" value="HEMOGLOBIN AND HEMOGLOBIN-HAPTOGLOBIN-BINDING PROTEIN 1-RELATED"/>
    <property type="match status" value="1"/>
</dbReference>
<evidence type="ECO:0000313" key="14">
    <source>
        <dbReference type="EMBL" id="SIT95097.1"/>
    </source>
</evidence>
<feature type="signal peptide" evidence="11">
    <location>
        <begin position="1"/>
        <end position="21"/>
    </location>
</feature>
<dbReference type="Gene3D" id="2.60.40.1120">
    <property type="entry name" value="Carboxypeptidase-like, regulatory domain"/>
    <property type="match status" value="1"/>
</dbReference>